<dbReference type="Gene3D" id="1.20.120.1630">
    <property type="match status" value="1"/>
</dbReference>
<comment type="similarity">
    <text evidence="2">Belongs to the steroid 5-alpha reductase family.</text>
</comment>
<dbReference type="AlphaFoldDB" id="A0A7J7C5K2"/>
<dbReference type="Proteomes" id="UP000593562">
    <property type="component" value="Unassembled WGS sequence"/>
</dbReference>
<dbReference type="GO" id="GO:0006629">
    <property type="term" value="P:lipid metabolic process"/>
    <property type="evidence" value="ECO:0007669"/>
    <property type="project" value="InterPro"/>
</dbReference>
<feature type="transmembrane region" description="Helical" evidence="6">
    <location>
        <begin position="218"/>
        <end position="241"/>
    </location>
</feature>
<evidence type="ECO:0000256" key="5">
    <source>
        <dbReference type="ARBA" id="ARBA00023136"/>
    </source>
</evidence>
<evidence type="ECO:0000256" key="3">
    <source>
        <dbReference type="ARBA" id="ARBA00022692"/>
    </source>
</evidence>
<feature type="transmembrane region" description="Helical" evidence="6">
    <location>
        <begin position="165"/>
        <end position="182"/>
    </location>
</feature>
<evidence type="ECO:0000313" key="8">
    <source>
        <dbReference type="EMBL" id="KAF5729382.1"/>
    </source>
</evidence>
<feature type="transmembrane region" description="Helical" evidence="6">
    <location>
        <begin position="124"/>
        <end position="145"/>
    </location>
</feature>
<dbReference type="PANTHER" id="PTHR10556">
    <property type="entry name" value="3-OXO-5-ALPHA-STEROID 4-DEHYDROGENASE"/>
    <property type="match status" value="1"/>
</dbReference>
<gene>
    <name evidence="8" type="ORF">HS088_TW21G01547</name>
</gene>
<dbReference type="InterPro" id="IPR039357">
    <property type="entry name" value="SRD5A/TECR"/>
</dbReference>
<keyword evidence="9" id="KW-1185">Reference proteome</keyword>
<dbReference type="Pfam" id="PF02544">
    <property type="entry name" value="Steroid_dh"/>
    <property type="match status" value="1"/>
</dbReference>
<keyword evidence="3 6" id="KW-0812">Transmembrane</keyword>
<reference evidence="8 9" key="1">
    <citation type="journal article" date="2020" name="Nat. Commun.">
        <title>Genome of Tripterygium wilfordii and identification of cytochrome P450 involved in triptolide biosynthesis.</title>
        <authorList>
            <person name="Tu L."/>
            <person name="Su P."/>
            <person name="Zhang Z."/>
            <person name="Gao L."/>
            <person name="Wang J."/>
            <person name="Hu T."/>
            <person name="Zhou J."/>
            <person name="Zhang Y."/>
            <person name="Zhao Y."/>
            <person name="Liu Y."/>
            <person name="Song Y."/>
            <person name="Tong Y."/>
            <person name="Lu Y."/>
            <person name="Yang J."/>
            <person name="Xu C."/>
            <person name="Jia M."/>
            <person name="Peters R.J."/>
            <person name="Huang L."/>
            <person name="Gao W."/>
        </authorList>
    </citation>
    <scope>NUCLEOTIDE SEQUENCE [LARGE SCALE GENOMIC DNA]</scope>
    <source>
        <strain evidence="9">cv. XIE 37</strain>
        <tissue evidence="8">Leaf</tissue>
    </source>
</reference>
<keyword evidence="4 6" id="KW-1133">Transmembrane helix</keyword>
<protein>
    <submittedName>
        <fullName evidence="8">Very-long-chain enoyl-CoA reductase-like</fullName>
    </submittedName>
</protein>
<dbReference type="GO" id="GO:0016020">
    <property type="term" value="C:membrane"/>
    <property type="evidence" value="ECO:0007669"/>
    <property type="project" value="UniProtKB-SubCell"/>
</dbReference>
<feature type="transmembrane region" description="Helical" evidence="6">
    <location>
        <begin position="94"/>
        <end position="112"/>
    </location>
</feature>
<comment type="subcellular location">
    <subcellularLocation>
        <location evidence="1">Membrane</location>
        <topology evidence="1">Multi-pass membrane protein</topology>
    </subcellularLocation>
</comment>
<feature type="domain" description="3-oxo-5-alpha-steroid 4-dehydrogenase C-terminal" evidence="7">
    <location>
        <begin position="155"/>
        <end position="270"/>
    </location>
</feature>
<dbReference type="PANTHER" id="PTHR10556:SF35">
    <property type="entry name" value="3-OXO-5-ALPHA-STEROID 4-DEHYDROGENASE FAMILY PROTEIN"/>
    <property type="match status" value="1"/>
</dbReference>
<dbReference type="GO" id="GO:0016627">
    <property type="term" value="F:oxidoreductase activity, acting on the CH-CH group of donors"/>
    <property type="evidence" value="ECO:0007669"/>
    <property type="project" value="InterPro"/>
</dbReference>
<sequence length="270" mass="30692">MDMGFVSVLQKIVYPCPSSFIKVWSVVNLVSMAHLAISEARGKHLQYSKFWNVGSGKSKTKQINLSARTGMLMIYTPAFLVSAASLGLFQQEGLRFLLLGSALALHFFKRIFEVMYVHKYSSSMVLESVLTISLGYAIPSGSMLYLQHLAQGFPEPQVDLKCYGIVLFLLGISGNFYHHYLLSMLRTERNDKEYMVPKGGLFDLVICPHYLFEILSFFGMSLIAQTLYAYCVAISTTFYLMGRSYATKRWYISKFEDFPKNVRALIPFVF</sequence>
<name>A0A7J7C5K2_TRIWF</name>
<accession>A0A7J7C5K2</accession>
<evidence type="ECO:0000256" key="4">
    <source>
        <dbReference type="ARBA" id="ARBA00022989"/>
    </source>
</evidence>
<dbReference type="FunFam" id="1.20.120.1630:FF:000017">
    <property type="entry name" value="3-oxo-5-alpha-steroid 4-dehydrogenase family protein"/>
    <property type="match status" value="1"/>
</dbReference>
<dbReference type="OrthoDB" id="5788137at2759"/>
<dbReference type="FunCoup" id="A0A7J7C5K2">
    <property type="interactions" value="327"/>
</dbReference>
<evidence type="ECO:0000256" key="2">
    <source>
        <dbReference type="ARBA" id="ARBA00007742"/>
    </source>
</evidence>
<proteinExistence type="inferred from homology"/>
<comment type="caution">
    <text evidence="8">The sequence shown here is derived from an EMBL/GenBank/DDBJ whole genome shotgun (WGS) entry which is preliminary data.</text>
</comment>
<evidence type="ECO:0000313" key="9">
    <source>
        <dbReference type="Proteomes" id="UP000593562"/>
    </source>
</evidence>
<dbReference type="PROSITE" id="PS50244">
    <property type="entry name" value="S5A_REDUCTASE"/>
    <property type="match status" value="1"/>
</dbReference>
<organism evidence="8 9">
    <name type="scientific">Tripterygium wilfordii</name>
    <name type="common">Thunder God vine</name>
    <dbReference type="NCBI Taxonomy" id="458696"/>
    <lineage>
        <taxon>Eukaryota</taxon>
        <taxon>Viridiplantae</taxon>
        <taxon>Streptophyta</taxon>
        <taxon>Embryophyta</taxon>
        <taxon>Tracheophyta</taxon>
        <taxon>Spermatophyta</taxon>
        <taxon>Magnoliopsida</taxon>
        <taxon>eudicotyledons</taxon>
        <taxon>Gunneridae</taxon>
        <taxon>Pentapetalae</taxon>
        <taxon>rosids</taxon>
        <taxon>fabids</taxon>
        <taxon>Celastrales</taxon>
        <taxon>Celastraceae</taxon>
        <taxon>Tripterygium</taxon>
    </lineage>
</organism>
<dbReference type="InParanoid" id="A0A7J7C5K2"/>
<feature type="transmembrane region" description="Helical" evidence="6">
    <location>
        <begin position="69"/>
        <end position="88"/>
    </location>
</feature>
<dbReference type="InterPro" id="IPR001104">
    <property type="entry name" value="3-oxo-5_a-steroid_4-DH_C"/>
</dbReference>
<keyword evidence="5 6" id="KW-0472">Membrane</keyword>
<dbReference type="EMBL" id="JAAARO010000021">
    <property type="protein sequence ID" value="KAF5729382.1"/>
    <property type="molecule type" value="Genomic_DNA"/>
</dbReference>
<evidence type="ECO:0000256" key="6">
    <source>
        <dbReference type="SAM" id="Phobius"/>
    </source>
</evidence>
<evidence type="ECO:0000259" key="7">
    <source>
        <dbReference type="Pfam" id="PF02544"/>
    </source>
</evidence>
<evidence type="ECO:0000256" key="1">
    <source>
        <dbReference type="ARBA" id="ARBA00004141"/>
    </source>
</evidence>